<dbReference type="OrthoDB" id="10600300at2759"/>
<gene>
    <name evidence="2" type="ORF">DILT_LOCUS19697</name>
</gene>
<accession>A0A3P7NWS1</accession>
<keyword evidence="1" id="KW-0732">Signal</keyword>
<dbReference type="AlphaFoldDB" id="A0A3P7NWS1"/>
<evidence type="ECO:0000313" key="2">
    <source>
        <dbReference type="EMBL" id="VDN45760.1"/>
    </source>
</evidence>
<feature type="signal peptide" evidence="1">
    <location>
        <begin position="1"/>
        <end position="22"/>
    </location>
</feature>
<evidence type="ECO:0000256" key="1">
    <source>
        <dbReference type="SAM" id="SignalP"/>
    </source>
</evidence>
<feature type="chain" id="PRO_5017957776" description="Secreted RxLR effector peptide protein" evidence="1">
    <location>
        <begin position="23"/>
        <end position="106"/>
    </location>
</feature>
<organism evidence="2 3">
    <name type="scientific">Dibothriocephalus latus</name>
    <name type="common">Fish tapeworm</name>
    <name type="synonym">Diphyllobothrium latum</name>
    <dbReference type="NCBI Taxonomy" id="60516"/>
    <lineage>
        <taxon>Eukaryota</taxon>
        <taxon>Metazoa</taxon>
        <taxon>Spiralia</taxon>
        <taxon>Lophotrochozoa</taxon>
        <taxon>Platyhelminthes</taxon>
        <taxon>Cestoda</taxon>
        <taxon>Eucestoda</taxon>
        <taxon>Diphyllobothriidea</taxon>
        <taxon>Diphyllobothriidae</taxon>
        <taxon>Dibothriocephalus</taxon>
    </lineage>
</organism>
<keyword evidence="3" id="KW-1185">Reference proteome</keyword>
<sequence>MLFRAALIFLQVLASAVLLSKAHPEDEIKEAITVDDDLLESALSAADISEEPADINAGNTPVIRPAGFRRRWRRIWRRVENAWRRNQDIVKPVVVGKLVGGAIAAA</sequence>
<protein>
    <recommendedName>
        <fullName evidence="4">Secreted RxLR effector peptide protein</fullName>
    </recommendedName>
</protein>
<reference evidence="2 3" key="1">
    <citation type="submission" date="2018-11" db="EMBL/GenBank/DDBJ databases">
        <authorList>
            <consortium name="Pathogen Informatics"/>
        </authorList>
    </citation>
    <scope>NUCLEOTIDE SEQUENCE [LARGE SCALE GENOMIC DNA]</scope>
</reference>
<name>A0A3P7NWS1_DIBLA</name>
<evidence type="ECO:0000313" key="3">
    <source>
        <dbReference type="Proteomes" id="UP000281553"/>
    </source>
</evidence>
<dbReference type="Proteomes" id="UP000281553">
    <property type="component" value="Unassembled WGS sequence"/>
</dbReference>
<proteinExistence type="predicted"/>
<evidence type="ECO:0008006" key="4">
    <source>
        <dbReference type="Google" id="ProtNLM"/>
    </source>
</evidence>
<dbReference type="EMBL" id="UYRU01118878">
    <property type="protein sequence ID" value="VDN45760.1"/>
    <property type="molecule type" value="Genomic_DNA"/>
</dbReference>